<dbReference type="Pfam" id="PF19775">
    <property type="entry name" value="DUF6261"/>
    <property type="match status" value="1"/>
</dbReference>
<dbReference type="EMBL" id="AGWK01000052">
    <property type="protein sequence ID" value="EHO66936.1"/>
    <property type="molecule type" value="Genomic_DNA"/>
</dbReference>
<organism evidence="2 3">
    <name type="scientific">Prevotella micans F0438</name>
    <dbReference type="NCBI Taxonomy" id="883158"/>
    <lineage>
        <taxon>Bacteria</taxon>
        <taxon>Pseudomonadati</taxon>
        <taxon>Bacteroidota</taxon>
        <taxon>Bacteroidia</taxon>
        <taxon>Bacteroidales</taxon>
        <taxon>Prevotellaceae</taxon>
        <taxon>Prevotella</taxon>
    </lineage>
</organism>
<protein>
    <submittedName>
        <fullName evidence="2">Uncharacterized protein</fullName>
    </submittedName>
</protein>
<evidence type="ECO:0000256" key="1">
    <source>
        <dbReference type="SAM" id="MobiDB-lite"/>
    </source>
</evidence>
<dbReference type="PATRIC" id="fig|883158.3.peg.1887"/>
<name>H1Q4P3_9BACT</name>
<proteinExistence type="predicted"/>
<reference evidence="2 3" key="1">
    <citation type="submission" date="2011-12" db="EMBL/GenBank/DDBJ databases">
        <title>The Genome Sequence of Prevotella micans F0438.</title>
        <authorList>
            <consortium name="The Broad Institute Genome Sequencing Platform"/>
            <person name="Earl A."/>
            <person name="Ward D."/>
            <person name="Feldgarden M."/>
            <person name="Gevers D."/>
            <person name="Izard J."/>
            <person name="Baranova O.V."/>
            <person name="Blanton J.M."/>
            <person name="Wade W.G."/>
            <person name="Dewhirst F.E."/>
            <person name="Young S.K."/>
            <person name="Zeng Q."/>
            <person name="Gargeya S."/>
            <person name="Fitzgerald M."/>
            <person name="Haas B."/>
            <person name="Abouelleil A."/>
            <person name="Alvarado L."/>
            <person name="Arachchi H.M."/>
            <person name="Berlin A."/>
            <person name="Chapman S.B."/>
            <person name="Gearin G."/>
            <person name="Goldberg J."/>
            <person name="Griggs A."/>
            <person name="Gujja S."/>
            <person name="Hansen M."/>
            <person name="Heiman D."/>
            <person name="Howarth C."/>
            <person name="Larimer J."/>
            <person name="Lui A."/>
            <person name="MacDonald P.J.P."/>
            <person name="McCowen C."/>
            <person name="Montmayeur A."/>
            <person name="Murphy C."/>
            <person name="Neiman D."/>
            <person name="Pearson M."/>
            <person name="Priest M."/>
            <person name="Roberts A."/>
            <person name="Saif S."/>
            <person name="Shea T."/>
            <person name="Sisk P."/>
            <person name="Stolte C."/>
            <person name="Sykes S."/>
            <person name="Wortman J."/>
            <person name="Nusbaum C."/>
            <person name="Birren B."/>
        </authorList>
    </citation>
    <scope>NUCLEOTIDE SEQUENCE [LARGE SCALE GENOMIC DNA]</scope>
    <source>
        <strain evidence="2 3">F0438</strain>
    </source>
</reference>
<keyword evidence="3" id="KW-1185">Reference proteome</keyword>
<feature type="region of interest" description="Disordered" evidence="1">
    <location>
        <begin position="297"/>
        <end position="322"/>
    </location>
</feature>
<sequence length="322" mass="36811">MAKEISIISLTAINNGAHYNFMQSAAEKAKDDAKVYAKLKDQVDALIAAVANENANLVKSRKNSQSDVIRKADKERDVYYRGYRAGVKNFRNFPEGAQKNAADTLWQHIIDYGKIERMQLDRKTGILSNFLEDLESKYMGEINFLQLNLFVNNLKTANEKVRKTVYLRDHEKSSGTKNALKLSRKVTDNAYLAIVRKINAFIEVDGTSDYDGFILFMNELIYRFKHEVLPQKTAEERKLKKLITAFEVAKKLALGTLTYTGRKGKNEEGKYVYQLMAGKDKSKINWVVVDKDRLLEAPEPPKHSKGGKHEKENKPDIPREDE</sequence>
<comment type="caution">
    <text evidence="2">The sequence shown here is derived from an EMBL/GenBank/DDBJ whole genome shotgun (WGS) entry which is preliminary data.</text>
</comment>
<dbReference type="HOGENOM" id="CLU_063447_1_0_10"/>
<dbReference type="InterPro" id="IPR046228">
    <property type="entry name" value="DUF6261"/>
</dbReference>
<dbReference type="AlphaFoldDB" id="H1Q4P3"/>
<gene>
    <name evidence="2" type="ORF">HMPREF9140_01881</name>
</gene>
<dbReference type="RefSeq" id="WP_006953460.1">
    <property type="nucleotide sequence ID" value="NZ_JH594523.1"/>
</dbReference>
<evidence type="ECO:0000313" key="3">
    <source>
        <dbReference type="Proteomes" id="UP000016023"/>
    </source>
</evidence>
<accession>H1Q4P3</accession>
<dbReference type="eggNOG" id="ENOG5031Z76">
    <property type="taxonomic scope" value="Bacteria"/>
</dbReference>
<dbReference type="Proteomes" id="UP000016023">
    <property type="component" value="Unassembled WGS sequence"/>
</dbReference>
<evidence type="ECO:0000313" key="2">
    <source>
        <dbReference type="EMBL" id="EHO66936.1"/>
    </source>
</evidence>